<dbReference type="InterPro" id="IPR046116">
    <property type="entry name" value="DUF6053"/>
</dbReference>
<gene>
    <name evidence="2" type="ORF">GLE_3083</name>
</gene>
<dbReference type="Proteomes" id="UP000061569">
    <property type="component" value="Chromosome"/>
</dbReference>
<dbReference type="STRING" id="69.GLE_3083"/>
<dbReference type="AlphaFoldDB" id="A0A0S2DIT2"/>
<organism evidence="2 3">
    <name type="scientific">Lysobacter enzymogenes</name>
    <dbReference type="NCBI Taxonomy" id="69"/>
    <lineage>
        <taxon>Bacteria</taxon>
        <taxon>Pseudomonadati</taxon>
        <taxon>Pseudomonadota</taxon>
        <taxon>Gammaproteobacteria</taxon>
        <taxon>Lysobacterales</taxon>
        <taxon>Lysobacteraceae</taxon>
        <taxon>Lysobacter</taxon>
    </lineage>
</organism>
<dbReference type="EMBL" id="CP013140">
    <property type="protein sequence ID" value="ALN58430.1"/>
    <property type="molecule type" value="Genomic_DNA"/>
</dbReference>
<dbReference type="PATRIC" id="fig|69.6.peg.3042"/>
<evidence type="ECO:0000256" key="1">
    <source>
        <dbReference type="SAM" id="MobiDB-lite"/>
    </source>
</evidence>
<feature type="region of interest" description="Disordered" evidence="1">
    <location>
        <begin position="15"/>
        <end position="38"/>
    </location>
</feature>
<evidence type="ECO:0000313" key="2">
    <source>
        <dbReference type="EMBL" id="ALN58430.1"/>
    </source>
</evidence>
<name>A0A0S2DIT2_LYSEN</name>
<protein>
    <submittedName>
        <fullName evidence="2">Uncharacterized protein</fullName>
    </submittedName>
</protein>
<sequence>MPFARIAAIWHKSIGPEVPPTRARNGPAGADCRHRSEP</sequence>
<dbReference type="Pfam" id="PF19523">
    <property type="entry name" value="DUF6053"/>
    <property type="match status" value="1"/>
</dbReference>
<evidence type="ECO:0000313" key="3">
    <source>
        <dbReference type="Proteomes" id="UP000061569"/>
    </source>
</evidence>
<reference evidence="2 3" key="1">
    <citation type="submission" date="2015-11" db="EMBL/GenBank/DDBJ databases">
        <title>Genome sequences of Lysobacter enzymogenes strain C3 and Lysobacter antibioticus ATCC 29479.</title>
        <authorList>
            <person name="Kobayashi D.Y."/>
        </authorList>
    </citation>
    <scope>NUCLEOTIDE SEQUENCE [LARGE SCALE GENOMIC DNA]</scope>
    <source>
        <strain evidence="2 3">C3</strain>
    </source>
</reference>
<accession>A0A0S2DIT2</accession>
<proteinExistence type="predicted"/>
<dbReference type="KEGG" id="lez:GLE_3083"/>